<dbReference type="PANTHER" id="PTHR42879">
    <property type="entry name" value="3-OXOACYL-(ACYL-CARRIER-PROTEIN) REDUCTASE"/>
    <property type="match status" value="1"/>
</dbReference>
<dbReference type="NCBIfam" id="NF009466">
    <property type="entry name" value="PRK12826.1-2"/>
    <property type="match status" value="1"/>
</dbReference>
<dbReference type="SUPFAM" id="SSF51735">
    <property type="entry name" value="NAD(P)-binding Rossmann-fold domains"/>
    <property type="match status" value="1"/>
</dbReference>
<protein>
    <submittedName>
        <fullName evidence="4">3-oxoacyl-[acyl-carrier-protein] reductase FabG</fullName>
        <ecNumber evidence="4">1.1.1.100</ecNumber>
    </submittedName>
</protein>
<dbReference type="InterPro" id="IPR050259">
    <property type="entry name" value="SDR"/>
</dbReference>
<evidence type="ECO:0000256" key="2">
    <source>
        <dbReference type="ARBA" id="ARBA00023002"/>
    </source>
</evidence>
<dbReference type="FunFam" id="3.40.50.720:FF:000173">
    <property type="entry name" value="3-oxoacyl-[acyl-carrier protein] reductase"/>
    <property type="match status" value="1"/>
</dbReference>
<organism evidence="4 5">
    <name type="scientific">Thalassoglobus polymorphus</name>
    <dbReference type="NCBI Taxonomy" id="2527994"/>
    <lineage>
        <taxon>Bacteria</taxon>
        <taxon>Pseudomonadati</taxon>
        <taxon>Planctomycetota</taxon>
        <taxon>Planctomycetia</taxon>
        <taxon>Planctomycetales</taxon>
        <taxon>Planctomycetaceae</taxon>
        <taxon>Thalassoglobus</taxon>
    </lineage>
</organism>
<dbReference type="EMBL" id="CP036267">
    <property type="protein sequence ID" value="QDT34907.1"/>
    <property type="molecule type" value="Genomic_DNA"/>
</dbReference>
<evidence type="ECO:0000256" key="1">
    <source>
        <dbReference type="ARBA" id="ARBA00006484"/>
    </source>
</evidence>
<sequence>MISIDLSGKVAVVTGGIQGLGKATATMLKHAGAQVAVNYFDDAEGISRGRAATLAEEWGGNGFVAAADVRSRSEMKQFYEQTKEKFGRIDFLVNNAAVLRDRSIKNMTDEEWDTVIETNLSSVFRASQSVTPYLEKGGRIVNMASISGVIGFYGQANYASAKAGVITLTKVLSRELASKGINVNAVAPGVVLTEMGESIPDAARQKMLEQIPLNRFGEPEEIASTILFLCSDLSSYITGQTLHVNGGWWAA</sequence>
<gene>
    <name evidence="4" type="primary">fabG_8</name>
    <name evidence="4" type="ORF">Mal48_41800</name>
</gene>
<dbReference type="InterPro" id="IPR057326">
    <property type="entry name" value="KR_dom"/>
</dbReference>
<evidence type="ECO:0000313" key="4">
    <source>
        <dbReference type="EMBL" id="QDT34907.1"/>
    </source>
</evidence>
<dbReference type="AlphaFoldDB" id="A0A517QTP1"/>
<dbReference type="Gene3D" id="3.40.50.720">
    <property type="entry name" value="NAD(P)-binding Rossmann-like Domain"/>
    <property type="match status" value="1"/>
</dbReference>
<name>A0A517QTP1_9PLAN</name>
<evidence type="ECO:0000259" key="3">
    <source>
        <dbReference type="SMART" id="SM00822"/>
    </source>
</evidence>
<dbReference type="Proteomes" id="UP000315724">
    <property type="component" value="Chromosome"/>
</dbReference>
<dbReference type="PROSITE" id="PS00061">
    <property type="entry name" value="ADH_SHORT"/>
    <property type="match status" value="1"/>
</dbReference>
<dbReference type="Pfam" id="PF13561">
    <property type="entry name" value="adh_short_C2"/>
    <property type="match status" value="1"/>
</dbReference>
<dbReference type="PRINTS" id="PR00080">
    <property type="entry name" value="SDRFAMILY"/>
</dbReference>
<dbReference type="GO" id="GO:0004316">
    <property type="term" value="F:3-oxoacyl-[acyl-carrier-protein] reductase (NADPH) activity"/>
    <property type="evidence" value="ECO:0007669"/>
    <property type="project" value="UniProtKB-EC"/>
</dbReference>
<evidence type="ECO:0000313" key="5">
    <source>
        <dbReference type="Proteomes" id="UP000315724"/>
    </source>
</evidence>
<dbReference type="PANTHER" id="PTHR42879:SF2">
    <property type="entry name" value="3-OXOACYL-[ACYL-CARRIER-PROTEIN] REDUCTASE FABG"/>
    <property type="match status" value="1"/>
</dbReference>
<dbReference type="GO" id="GO:0032787">
    <property type="term" value="P:monocarboxylic acid metabolic process"/>
    <property type="evidence" value="ECO:0007669"/>
    <property type="project" value="UniProtKB-ARBA"/>
</dbReference>
<dbReference type="NCBIfam" id="NF005559">
    <property type="entry name" value="PRK07231.1"/>
    <property type="match status" value="1"/>
</dbReference>
<keyword evidence="2 4" id="KW-0560">Oxidoreductase</keyword>
<dbReference type="InterPro" id="IPR020904">
    <property type="entry name" value="Sc_DH/Rdtase_CS"/>
</dbReference>
<reference evidence="4 5" key="1">
    <citation type="submission" date="2019-02" db="EMBL/GenBank/DDBJ databases">
        <title>Deep-cultivation of Planctomycetes and their phenomic and genomic characterization uncovers novel biology.</title>
        <authorList>
            <person name="Wiegand S."/>
            <person name="Jogler M."/>
            <person name="Boedeker C."/>
            <person name="Pinto D."/>
            <person name="Vollmers J."/>
            <person name="Rivas-Marin E."/>
            <person name="Kohn T."/>
            <person name="Peeters S.H."/>
            <person name="Heuer A."/>
            <person name="Rast P."/>
            <person name="Oberbeckmann S."/>
            <person name="Bunk B."/>
            <person name="Jeske O."/>
            <person name="Meyerdierks A."/>
            <person name="Storesund J.E."/>
            <person name="Kallscheuer N."/>
            <person name="Luecker S."/>
            <person name="Lage O.M."/>
            <person name="Pohl T."/>
            <person name="Merkel B.J."/>
            <person name="Hornburger P."/>
            <person name="Mueller R.-W."/>
            <person name="Bruemmer F."/>
            <person name="Labrenz M."/>
            <person name="Spormann A.M."/>
            <person name="Op den Camp H."/>
            <person name="Overmann J."/>
            <person name="Amann R."/>
            <person name="Jetten M.S.M."/>
            <person name="Mascher T."/>
            <person name="Medema M.H."/>
            <person name="Devos D.P."/>
            <person name="Kaster A.-K."/>
            <person name="Ovreas L."/>
            <person name="Rohde M."/>
            <person name="Galperin M.Y."/>
            <person name="Jogler C."/>
        </authorList>
    </citation>
    <scope>NUCLEOTIDE SEQUENCE [LARGE SCALE GENOMIC DNA]</scope>
    <source>
        <strain evidence="4 5">Mal48</strain>
    </source>
</reference>
<feature type="domain" description="Ketoreductase" evidence="3">
    <location>
        <begin position="9"/>
        <end position="189"/>
    </location>
</feature>
<comment type="similarity">
    <text evidence="1">Belongs to the short-chain dehydrogenases/reductases (SDR) family.</text>
</comment>
<dbReference type="PRINTS" id="PR00081">
    <property type="entry name" value="GDHRDH"/>
</dbReference>
<dbReference type="InterPro" id="IPR036291">
    <property type="entry name" value="NAD(P)-bd_dom_sf"/>
</dbReference>
<dbReference type="EC" id="1.1.1.100" evidence="4"/>
<dbReference type="SMART" id="SM00822">
    <property type="entry name" value="PKS_KR"/>
    <property type="match status" value="1"/>
</dbReference>
<dbReference type="RefSeq" id="WP_197441840.1">
    <property type="nucleotide sequence ID" value="NZ_CP036267.1"/>
</dbReference>
<keyword evidence="5" id="KW-1185">Reference proteome</keyword>
<dbReference type="InterPro" id="IPR002347">
    <property type="entry name" value="SDR_fam"/>
</dbReference>
<accession>A0A517QTP1</accession>
<proteinExistence type="inferred from homology"/>
<dbReference type="KEGG" id="tpol:Mal48_41800"/>